<dbReference type="GO" id="GO:0006508">
    <property type="term" value="P:proteolysis"/>
    <property type="evidence" value="ECO:0007669"/>
    <property type="project" value="UniProtKB-KW"/>
</dbReference>
<dbReference type="OrthoDB" id="152963at2"/>
<keyword evidence="3" id="KW-0378">Hydrolase</keyword>
<dbReference type="Pfam" id="PF04002">
    <property type="entry name" value="RadC"/>
    <property type="match status" value="1"/>
</dbReference>
<keyword evidence="1" id="KW-0645">Protease</keyword>
<keyword evidence="5" id="KW-0482">Metalloprotease</keyword>
<protein>
    <recommendedName>
        <fullName evidence="6">MPN domain-containing protein</fullName>
    </recommendedName>
</protein>
<reference evidence="7 8" key="1">
    <citation type="submission" date="2016-08" db="EMBL/GenBank/DDBJ databases">
        <title>Draft genome of the agarase producing Sphingomonas sp. MCT13.</title>
        <authorList>
            <person name="D'Andrea M.M."/>
            <person name="Rossolini G.M."/>
            <person name="Thaller M.C."/>
        </authorList>
    </citation>
    <scope>NUCLEOTIDE SEQUENCE [LARGE SCALE GENOMIC DNA]</scope>
    <source>
        <strain evidence="7 8">MCT13</strain>
    </source>
</reference>
<dbReference type="Gene3D" id="3.40.140.10">
    <property type="entry name" value="Cytidine Deaminase, domain 2"/>
    <property type="match status" value="1"/>
</dbReference>
<proteinExistence type="predicted"/>
<feature type="domain" description="MPN" evidence="6">
    <location>
        <begin position="8"/>
        <end position="134"/>
    </location>
</feature>
<organism evidence="7 8">
    <name type="scientific">Sphingomonas turrisvirgatae</name>
    <dbReference type="NCBI Taxonomy" id="1888892"/>
    <lineage>
        <taxon>Bacteria</taxon>
        <taxon>Pseudomonadati</taxon>
        <taxon>Pseudomonadota</taxon>
        <taxon>Alphaproteobacteria</taxon>
        <taxon>Sphingomonadales</taxon>
        <taxon>Sphingomonadaceae</taxon>
        <taxon>Sphingomonas</taxon>
    </lineage>
</organism>
<evidence type="ECO:0000256" key="2">
    <source>
        <dbReference type="ARBA" id="ARBA00022723"/>
    </source>
</evidence>
<comment type="caution">
    <text evidence="7">The sequence shown here is derived from an EMBL/GenBank/DDBJ whole genome shotgun (WGS) entry which is preliminary data.</text>
</comment>
<dbReference type="AlphaFoldDB" id="A0A1E3M0Z9"/>
<dbReference type="InterPro" id="IPR001405">
    <property type="entry name" value="UPF0758"/>
</dbReference>
<dbReference type="PANTHER" id="PTHR30471">
    <property type="entry name" value="DNA REPAIR PROTEIN RADC"/>
    <property type="match status" value="1"/>
</dbReference>
<dbReference type="PROSITE" id="PS50249">
    <property type="entry name" value="MPN"/>
    <property type="match status" value="1"/>
</dbReference>
<evidence type="ECO:0000256" key="1">
    <source>
        <dbReference type="ARBA" id="ARBA00022670"/>
    </source>
</evidence>
<dbReference type="GO" id="GO:0046872">
    <property type="term" value="F:metal ion binding"/>
    <property type="evidence" value="ECO:0007669"/>
    <property type="project" value="UniProtKB-KW"/>
</dbReference>
<evidence type="ECO:0000313" key="7">
    <source>
        <dbReference type="EMBL" id="ODP39672.1"/>
    </source>
</evidence>
<dbReference type="SUPFAM" id="SSF102712">
    <property type="entry name" value="JAB1/MPN domain"/>
    <property type="match status" value="1"/>
</dbReference>
<keyword evidence="4" id="KW-0862">Zinc</keyword>
<dbReference type="Proteomes" id="UP000094487">
    <property type="component" value="Unassembled WGS sequence"/>
</dbReference>
<evidence type="ECO:0000256" key="4">
    <source>
        <dbReference type="ARBA" id="ARBA00022833"/>
    </source>
</evidence>
<evidence type="ECO:0000256" key="5">
    <source>
        <dbReference type="ARBA" id="ARBA00023049"/>
    </source>
</evidence>
<keyword evidence="2" id="KW-0479">Metal-binding</keyword>
<evidence type="ECO:0000256" key="3">
    <source>
        <dbReference type="ARBA" id="ARBA00022801"/>
    </source>
</evidence>
<dbReference type="InterPro" id="IPR025657">
    <property type="entry name" value="RadC_JAB"/>
</dbReference>
<evidence type="ECO:0000313" key="8">
    <source>
        <dbReference type="Proteomes" id="UP000094487"/>
    </source>
</evidence>
<dbReference type="EMBL" id="MDDS01000003">
    <property type="protein sequence ID" value="ODP39672.1"/>
    <property type="molecule type" value="Genomic_DNA"/>
</dbReference>
<dbReference type="GO" id="GO:0008237">
    <property type="term" value="F:metallopeptidase activity"/>
    <property type="evidence" value="ECO:0007669"/>
    <property type="project" value="UniProtKB-KW"/>
</dbReference>
<dbReference type="InterPro" id="IPR037518">
    <property type="entry name" value="MPN"/>
</dbReference>
<accession>A0A1E3M0Z9</accession>
<dbReference type="InterPro" id="IPR020891">
    <property type="entry name" value="UPF0758_CS"/>
</dbReference>
<dbReference type="PANTHER" id="PTHR30471:SF3">
    <property type="entry name" value="UPF0758 PROTEIN YEES-RELATED"/>
    <property type="match status" value="1"/>
</dbReference>
<keyword evidence="8" id="KW-1185">Reference proteome</keyword>
<dbReference type="PROSITE" id="PS01302">
    <property type="entry name" value="UPF0758"/>
    <property type="match status" value="1"/>
</dbReference>
<evidence type="ECO:0000259" key="6">
    <source>
        <dbReference type="PROSITE" id="PS50249"/>
    </source>
</evidence>
<sequence length="134" mass="14888">MRMSFLAPILQPVHAYDLVLPLLTGSVKHERGEAAAFVYCDGAGRLRGMRQVRSSLRDAVDLSLRQIVKDAIDCDAELVVMAHNHPSGESWPSRADRDATRRIATALHAIGIRLHDHLIVAGRQQWSFRAEGLL</sequence>
<dbReference type="STRING" id="1888892.BFL28_08555"/>
<name>A0A1E3M0Z9_9SPHN</name>
<gene>
    <name evidence="7" type="ORF">BFL28_08555</name>
</gene>